<keyword evidence="1" id="KW-0472">Membrane</keyword>
<keyword evidence="1" id="KW-0812">Transmembrane</keyword>
<evidence type="ECO:0000313" key="3">
    <source>
        <dbReference type="Proteomes" id="UP000826195"/>
    </source>
</evidence>
<dbReference type="EMBL" id="JAHXZJ010002237">
    <property type="protein sequence ID" value="KAH0545997.1"/>
    <property type="molecule type" value="Genomic_DNA"/>
</dbReference>
<keyword evidence="3" id="KW-1185">Reference proteome</keyword>
<evidence type="ECO:0000256" key="1">
    <source>
        <dbReference type="SAM" id="Phobius"/>
    </source>
</evidence>
<dbReference type="AlphaFoldDB" id="A0AAV7HP90"/>
<reference evidence="2 3" key="1">
    <citation type="journal article" date="2021" name="J. Hered.">
        <title>A chromosome-level genome assembly of the parasitoid wasp, Cotesia glomerata (Hymenoptera: Braconidae).</title>
        <authorList>
            <person name="Pinto B.J."/>
            <person name="Weis J.J."/>
            <person name="Gamble T."/>
            <person name="Ode P.J."/>
            <person name="Paul R."/>
            <person name="Zaspel J.M."/>
        </authorList>
    </citation>
    <scope>NUCLEOTIDE SEQUENCE [LARGE SCALE GENOMIC DNA]</scope>
    <source>
        <strain evidence="2">CgM1</strain>
    </source>
</reference>
<accession>A0AAV7HP90</accession>
<sequence>MCTRDHALFRKITRHDSWTITPAKRGWSETTITDDSKTTTQCTTTKQKNKEKDIRVTTIATTCASGLTIHLPNVSQPRDLLYGIKDNIKDTPVALPTPTLAVLCLLSSRLESLSLKWRYAVGLLLLLLLLLYYREKCVRSRRLGTGVVMRIGHGVCCRLRVTGNGTSLIIGLNVASVDSDESSGFKCVGPQPTRAFRYVTVTATG</sequence>
<evidence type="ECO:0000313" key="2">
    <source>
        <dbReference type="EMBL" id="KAH0545997.1"/>
    </source>
</evidence>
<organism evidence="2 3">
    <name type="scientific">Cotesia glomerata</name>
    <name type="common">Lepidopteran parasitic wasp</name>
    <name type="synonym">Apanteles glomeratus</name>
    <dbReference type="NCBI Taxonomy" id="32391"/>
    <lineage>
        <taxon>Eukaryota</taxon>
        <taxon>Metazoa</taxon>
        <taxon>Ecdysozoa</taxon>
        <taxon>Arthropoda</taxon>
        <taxon>Hexapoda</taxon>
        <taxon>Insecta</taxon>
        <taxon>Pterygota</taxon>
        <taxon>Neoptera</taxon>
        <taxon>Endopterygota</taxon>
        <taxon>Hymenoptera</taxon>
        <taxon>Apocrita</taxon>
        <taxon>Ichneumonoidea</taxon>
        <taxon>Braconidae</taxon>
        <taxon>Microgastrinae</taxon>
        <taxon>Cotesia</taxon>
    </lineage>
</organism>
<keyword evidence="1" id="KW-1133">Transmembrane helix</keyword>
<feature type="transmembrane region" description="Helical" evidence="1">
    <location>
        <begin position="117"/>
        <end position="133"/>
    </location>
</feature>
<protein>
    <submittedName>
        <fullName evidence="2">Uncharacterized protein</fullName>
    </submittedName>
</protein>
<dbReference type="Proteomes" id="UP000826195">
    <property type="component" value="Unassembled WGS sequence"/>
</dbReference>
<gene>
    <name evidence="2" type="ORF">KQX54_005601</name>
</gene>
<proteinExistence type="predicted"/>
<name>A0AAV7HP90_COTGL</name>
<comment type="caution">
    <text evidence="2">The sequence shown here is derived from an EMBL/GenBank/DDBJ whole genome shotgun (WGS) entry which is preliminary data.</text>
</comment>